<name>A0ABS5BT68_9BACT</name>
<reference evidence="1 2" key="1">
    <citation type="submission" date="2021-04" db="EMBL/GenBank/DDBJ databases">
        <authorList>
            <person name="Ivanova A."/>
        </authorList>
    </citation>
    <scope>NUCLEOTIDE SEQUENCE [LARGE SCALE GENOMIC DNA]</scope>
    <source>
        <strain evidence="1 2">G18</strain>
    </source>
</reference>
<gene>
    <name evidence="1" type="ORF">J8F10_15215</name>
</gene>
<dbReference type="Proteomes" id="UP000676565">
    <property type="component" value="Unassembled WGS sequence"/>
</dbReference>
<accession>A0ABS5BT68</accession>
<dbReference type="RefSeq" id="WP_210654915.1">
    <property type="nucleotide sequence ID" value="NZ_JAGKQQ010000001.1"/>
</dbReference>
<dbReference type="EMBL" id="JAGKQQ010000001">
    <property type="protein sequence ID" value="MBP3956622.1"/>
    <property type="molecule type" value="Genomic_DNA"/>
</dbReference>
<keyword evidence="2" id="KW-1185">Reference proteome</keyword>
<comment type="caution">
    <text evidence="1">The sequence shown here is derived from an EMBL/GenBank/DDBJ whole genome shotgun (WGS) entry which is preliminary data.</text>
</comment>
<protein>
    <submittedName>
        <fullName evidence="1">Uncharacterized protein</fullName>
    </submittedName>
</protein>
<proteinExistence type="predicted"/>
<sequence>MAEPSGTFRRPLIGTTAEQLDGFEQAVQSEAGVTLREYLLGRLHEDTVEAFVNSPGFGVARGVGFPTEERLKPRLERGDTPVQPGPPVIWGYGEPFGTVPDTDQKRLAGLHASGLLDFVNAREWGYVQSRSRVAGFLSHRFSRVPEIETWRVQRIELVGLLKHPEPVVYVSDRLPAMIELPSVPTRPLDTFEEAGLGAVRRGEDGFAARRGDVIRFVGGIRSARQCVECHGGERGDLLGAFSYALLPARTRP</sequence>
<evidence type="ECO:0000313" key="1">
    <source>
        <dbReference type="EMBL" id="MBP3956622.1"/>
    </source>
</evidence>
<evidence type="ECO:0000313" key="2">
    <source>
        <dbReference type="Proteomes" id="UP000676565"/>
    </source>
</evidence>
<organism evidence="1 2">
    <name type="scientific">Gemmata palustris</name>
    <dbReference type="NCBI Taxonomy" id="2822762"/>
    <lineage>
        <taxon>Bacteria</taxon>
        <taxon>Pseudomonadati</taxon>
        <taxon>Planctomycetota</taxon>
        <taxon>Planctomycetia</taxon>
        <taxon>Gemmatales</taxon>
        <taxon>Gemmataceae</taxon>
        <taxon>Gemmata</taxon>
    </lineage>
</organism>